<feature type="compositionally biased region" description="Basic and acidic residues" evidence="1">
    <location>
        <begin position="100"/>
        <end position="110"/>
    </location>
</feature>
<gene>
    <name evidence="2" type="ORF">EWB00_000409</name>
</gene>
<organism evidence="2 3">
    <name type="scientific">Schistosoma japonicum</name>
    <name type="common">Blood fluke</name>
    <dbReference type="NCBI Taxonomy" id="6182"/>
    <lineage>
        <taxon>Eukaryota</taxon>
        <taxon>Metazoa</taxon>
        <taxon>Spiralia</taxon>
        <taxon>Lophotrochozoa</taxon>
        <taxon>Platyhelminthes</taxon>
        <taxon>Trematoda</taxon>
        <taxon>Digenea</taxon>
        <taxon>Strigeidida</taxon>
        <taxon>Schistosomatoidea</taxon>
        <taxon>Schistosomatidae</taxon>
        <taxon>Schistosoma</taxon>
    </lineage>
</organism>
<comment type="caution">
    <text evidence="2">The sequence shown here is derived from an EMBL/GenBank/DDBJ whole genome shotgun (WGS) entry which is preliminary data.</text>
</comment>
<evidence type="ECO:0000313" key="2">
    <source>
        <dbReference type="EMBL" id="TNN04710.1"/>
    </source>
</evidence>
<dbReference type="AlphaFoldDB" id="A0A4Z2CL02"/>
<keyword evidence="3" id="KW-1185">Reference proteome</keyword>
<evidence type="ECO:0000256" key="1">
    <source>
        <dbReference type="SAM" id="MobiDB-lite"/>
    </source>
</evidence>
<name>A0A4Z2CL02_SCHJA</name>
<protein>
    <submittedName>
        <fullName evidence="2">Uncharacterized protein</fullName>
    </submittedName>
</protein>
<evidence type="ECO:0000313" key="3">
    <source>
        <dbReference type="Proteomes" id="UP000311919"/>
    </source>
</evidence>
<reference evidence="2 3" key="1">
    <citation type="submission" date="2019-03" db="EMBL/GenBank/DDBJ databases">
        <title>An improved genome assembly of the fluke Schistosoma japonicum.</title>
        <authorList>
            <person name="Hu W."/>
            <person name="Luo F."/>
            <person name="Yin M."/>
            <person name="Mo X."/>
            <person name="Sun C."/>
            <person name="Wu Q."/>
            <person name="Zhu B."/>
            <person name="Xiang M."/>
            <person name="Wang J."/>
            <person name="Wang Y."/>
            <person name="Zhang T."/>
            <person name="Xu B."/>
            <person name="Zheng H."/>
            <person name="Feng Z."/>
        </authorList>
    </citation>
    <scope>NUCLEOTIDE SEQUENCE [LARGE SCALE GENOMIC DNA]</scope>
    <source>
        <strain evidence="2">HuSjv2</strain>
        <tissue evidence="2">Worms</tissue>
    </source>
</reference>
<dbReference type="Proteomes" id="UP000311919">
    <property type="component" value="Unassembled WGS sequence"/>
</dbReference>
<accession>A0A4Z2CL02</accession>
<feature type="region of interest" description="Disordered" evidence="1">
    <location>
        <begin position="90"/>
        <end position="110"/>
    </location>
</feature>
<proteinExistence type="predicted"/>
<sequence>MQTARDSRELVPGAAALRRGKAESIPPFAVATKNCWRQSFWTRRWRRVLEEVVSVPCRPGEQRRRSQIPCGLLLWPGAWAPRAPRVALPGARDGVCTRPDLNKQSRSSEN</sequence>
<dbReference type="EMBL" id="SKCS01001096">
    <property type="protein sequence ID" value="TNN04710.1"/>
    <property type="molecule type" value="Genomic_DNA"/>
</dbReference>